<proteinExistence type="predicted"/>
<dbReference type="Gene3D" id="2.40.128.520">
    <property type="match status" value="1"/>
</dbReference>
<accession>A0A6B3QYI6</accession>
<dbReference type="PANTHER" id="PTHR36919">
    <property type="entry name" value="BLR1215 PROTEIN"/>
    <property type="match status" value="1"/>
</dbReference>
<dbReference type="InterPro" id="IPR019223">
    <property type="entry name" value="DUF2147"/>
</dbReference>
<sequence>MKLVMICIGFLYGNLIFSQEVFGEWKTIDEDTGVAKSIVEIYEKDGEVYGKVKKILREDKRDLRCTKCKGDLKNQKIEHMVILRGLSKKGEKYTGGKITDPEKGKTYDAKIWIEEGKPNTLLVRGYVAFFYRTQKWKRVEK</sequence>
<dbReference type="Pfam" id="PF09917">
    <property type="entry name" value="DUF2147"/>
    <property type="match status" value="1"/>
</dbReference>
<evidence type="ECO:0000313" key="3">
    <source>
        <dbReference type="Proteomes" id="UP000478505"/>
    </source>
</evidence>
<protein>
    <submittedName>
        <fullName evidence="2">DUF2147 domain-containing protein</fullName>
    </submittedName>
</protein>
<dbReference type="Proteomes" id="UP000478505">
    <property type="component" value="Unassembled WGS sequence"/>
</dbReference>
<dbReference type="PANTHER" id="PTHR36919:SF3">
    <property type="entry name" value="BLL5882 PROTEIN"/>
    <property type="match status" value="1"/>
</dbReference>
<keyword evidence="3" id="KW-1185">Reference proteome</keyword>
<dbReference type="EMBL" id="JAAIKD010000002">
    <property type="protein sequence ID" value="NEV93246.1"/>
    <property type="molecule type" value="Genomic_DNA"/>
</dbReference>
<name>A0A6B3QYI6_9FLAO</name>
<reference evidence="2 3" key="1">
    <citation type="submission" date="2020-02" db="EMBL/GenBank/DDBJ databases">
        <title>Flavobacteriaceae Psychroflexus bacterium YR1-1, complete genome.</title>
        <authorList>
            <person name="Li Y."/>
            <person name="Wu S."/>
        </authorList>
    </citation>
    <scope>NUCLEOTIDE SEQUENCE [LARGE SCALE GENOMIC DNA]</scope>
    <source>
        <strain evidence="2 3">YR1-1</strain>
    </source>
</reference>
<organism evidence="2 3">
    <name type="scientific">Psychroflexus aurantiacus</name>
    <dbReference type="NCBI Taxonomy" id="2709310"/>
    <lineage>
        <taxon>Bacteria</taxon>
        <taxon>Pseudomonadati</taxon>
        <taxon>Bacteroidota</taxon>
        <taxon>Flavobacteriia</taxon>
        <taxon>Flavobacteriales</taxon>
        <taxon>Flavobacteriaceae</taxon>
        <taxon>Psychroflexus</taxon>
    </lineage>
</organism>
<comment type="caution">
    <text evidence="2">The sequence shown here is derived from an EMBL/GenBank/DDBJ whole genome shotgun (WGS) entry which is preliminary data.</text>
</comment>
<evidence type="ECO:0000259" key="1">
    <source>
        <dbReference type="Pfam" id="PF09917"/>
    </source>
</evidence>
<feature type="domain" description="DUF2147" evidence="1">
    <location>
        <begin position="23"/>
        <end position="138"/>
    </location>
</feature>
<evidence type="ECO:0000313" key="2">
    <source>
        <dbReference type="EMBL" id="NEV93246.1"/>
    </source>
</evidence>
<dbReference type="AlphaFoldDB" id="A0A6B3QYI6"/>
<dbReference type="RefSeq" id="WP_164003972.1">
    <property type="nucleotide sequence ID" value="NZ_JAAIKD010000002.1"/>
</dbReference>
<gene>
    <name evidence="2" type="ORF">G3567_03665</name>
</gene>